<reference evidence="11" key="1">
    <citation type="journal article" date="2019" name="Syst. Appl. Microbiol.">
        <title>Flavobacterium circumlabens sp. nov. and Flavobacterium cupreum sp. nov., two psychrotrophic species isolated from Antarctic environmental samples.</title>
        <authorList>
            <person name="Kralova S."/>
            <person name="Busse H.-J."/>
            <person name="Svec P."/>
            <person name="Maslanova I."/>
            <person name="Stankova E."/>
            <person name="Bartak M."/>
            <person name="Sedlacek I."/>
        </authorList>
    </citation>
    <scope>NUCLEOTIDE SEQUENCE [LARGE SCALE GENOMIC DNA]</scope>
    <source>
        <strain evidence="11">CCM 8825</strain>
    </source>
</reference>
<accession>A0A434ACX2</accession>
<evidence type="ECO:0000256" key="9">
    <source>
        <dbReference type="PIRNR" id="PIRNR001332"/>
    </source>
</evidence>
<evidence type="ECO:0000256" key="2">
    <source>
        <dbReference type="ARBA" id="ARBA00005170"/>
    </source>
</evidence>
<dbReference type="CDD" id="cd17299">
    <property type="entry name" value="acetolactate_decarboxylase"/>
    <property type="match status" value="1"/>
</dbReference>
<dbReference type="SUPFAM" id="SSF117856">
    <property type="entry name" value="AF0104/ALDC/Ptd012-like"/>
    <property type="match status" value="1"/>
</dbReference>
<dbReference type="UniPathway" id="UPA00626">
    <property type="reaction ID" value="UER00678"/>
</dbReference>
<keyword evidence="6 9" id="KW-0210">Decarboxylase</keyword>
<dbReference type="PIRSF" id="PIRSF001332">
    <property type="entry name" value="Acetolac_decarb"/>
    <property type="match status" value="1"/>
</dbReference>
<dbReference type="Gene3D" id="3.30.1330.80">
    <property type="entry name" value="Hypothetical protein, similar to alpha- acetolactate decarboxylase, domain 2"/>
    <property type="match status" value="2"/>
</dbReference>
<dbReference type="OrthoDB" id="8612680at2"/>
<dbReference type="Proteomes" id="UP000288102">
    <property type="component" value="Unassembled WGS sequence"/>
</dbReference>
<proteinExistence type="inferred from homology"/>
<keyword evidence="11" id="KW-1185">Reference proteome</keyword>
<gene>
    <name evidence="10" type="ORF">D0817_00875</name>
</gene>
<dbReference type="RefSeq" id="WP_127336499.1">
    <property type="nucleotide sequence ID" value="NZ_QWDM01000001.1"/>
</dbReference>
<evidence type="ECO:0000256" key="7">
    <source>
        <dbReference type="ARBA" id="ARBA00023061"/>
    </source>
</evidence>
<evidence type="ECO:0000313" key="10">
    <source>
        <dbReference type="EMBL" id="RUT72204.1"/>
    </source>
</evidence>
<keyword evidence="7 9" id="KW-0005">Acetoin biosynthesis</keyword>
<keyword evidence="8 9" id="KW-0456">Lyase</keyword>
<evidence type="ECO:0000313" key="11">
    <source>
        <dbReference type="Proteomes" id="UP000288102"/>
    </source>
</evidence>
<evidence type="ECO:0000256" key="5">
    <source>
        <dbReference type="ARBA" id="ARBA00020164"/>
    </source>
</evidence>
<organism evidence="10 11">
    <name type="scientific">Flavobacterium cupreum</name>
    <dbReference type="NCBI Taxonomy" id="2133766"/>
    <lineage>
        <taxon>Bacteria</taxon>
        <taxon>Pseudomonadati</taxon>
        <taxon>Bacteroidota</taxon>
        <taxon>Flavobacteriia</taxon>
        <taxon>Flavobacteriales</taxon>
        <taxon>Flavobacteriaceae</taxon>
        <taxon>Flavobacterium</taxon>
    </lineage>
</organism>
<dbReference type="AlphaFoldDB" id="A0A434ACX2"/>
<evidence type="ECO:0000256" key="1">
    <source>
        <dbReference type="ARBA" id="ARBA00001784"/>
    </source>
</evidence>
<dbReference type="GO" id="GO:0045151">
    <property type="term" value="P:acetoin biosynthetic process"/>
    <property type="evidence" value="ECO:0007669"/>
    <property type="project" value="UniProtKB-UniRule"/>
</dbReference>
<protein>
    <recommendedName>
        <fullName evidence="5 9">Alpha-acetolactate decarboxylase</fullName>
        <ecNumber evidence="4 9">4.1.1.5</ecNumber>
    </recommendedName>
</protein>
<evidence type="ECO:0000256" key="6">
    <source>
        <dbReference type="ARBA" id="ARBA00022793"/>
    </source>
</evidence>
<dbReference type="EMBL" id="QWDM01000001">
    <property type="protein sequence ID" value="RUT72204.1"/>
    <property type="molecule type" value="Genomic_DNA"/>
</dbReference>
<name>A0A434ACX2_9FLAO</name>
<evidence type="ECO:0000256" key="3">
    <source>
        <dbReference type="ARBA" id="ARBA00007106"/>
    </source>
</evidence>
<comment type="similarity">
    <text evidence="3 9">Belongs to the alpha-acetolactate decarboxylase family.</text>
</comment>
<dbReference type="InterPro" id="IPR005128">
    <property type="entry name" value="Acetolactate_a_deCO2ase"/>
</dbReference>
<dbReference type="Pfam" id="PF03306">
    <property type="entry name" value="AAL_decarboxy"/>
    <property type="match status" value="1"/>
</dbReference>
<comment type="pathway">
    <text evidence="2 9">Polyol metabolism; (R,R)-butane-2,3-diol biosynthesis; (R,R)-butane-2,3-diol from pyruvate: step 2/3.</text>
</comment>
<dbReference type="EC" id="4.1.1.5" evidence="4 9"/>
<dbReference type="GO" id="GO:0047605">
    <property type="term" value="F:acetolactate decarboxylase activity"/>
    <property type="evidence" value="ECO:0007669"/>
    <property type="project" value="UniProtKB-UniRule"/>
</dbReference>
<evidence type="ECO:0000256" key="4">
    <source>
        <dbReference type="ARBA" id="ARBA00013204"/>
    </source>
</evidence>
<comment type="catalytic activity">
    <reaction evidence="1 9">
        <text>(2S)-2-acetolactate + H(+) = (R)-acetoin + CO2</text>
        <dbReference type="Rhea" id="RHEA:21580"/>
        <dbReference type="ChEBI" id="CHEBI:15378"/>
        <dbReference type="ChEBI" id="CHEBI:15686"/>
        <dbReference type="ChEBI" id="CHEBI:16526"/>
        <dbReference type="ChEBI" id="CHEBI:58476"/>
        <dbReference type="EC" id="4.1.1.5"/>
    </reaction>
</comment>
<sequence length="258" mass="28593">MRTTHTVLTLLVTIAGFLSGHGQVQKEGLIFHYSVMDALRNGVYKGDITVKTLKSKGNFGIGTYNFLDGEMIVLDGIFYRVPSTGKVTKAEMEREVPFTCLAVFSSDQEYEINGIETIEALQEEVQKRLPSSNKPYALRIECAFDSIVVGGAEKVQEKDTTGLAELMKTRPLYKKGHISGTMVGFYTPPSFSAIDLSPFHFHFISADKTFGGHFISGVLSAAKIKISIDEKSGYEIVLPQQNKTFDKPWPQQNAKSSY</sequence>
<dbReference type="PANTHER" id="PTHR35524:SF1">
    <property type="entry name" value="ALPHA-ACETOLACTATE DECARBOXYLASE"/>
    <property type="match status" value="1"/>
</dbReference>
<evidence type="ECO:0000256" key="8">
    <source>
        <dbReference type="ARBA" id="ARBA00023239"/>
    </source>
</evidence>
<dbReference type="PANTHER" id="PTHR35524">
    <property type="entry name" value="ALPHA-ACETOLACTATE DECARBOXYLASE"/>
    <property type="match status" value="1"/>
</dbReference>
<comment type="caution">
    <text evidence="10">The sequence shown here is derived from an EMBL/GenBank/DDBJ whole genome shotgun (WGS) entry which is preliminary data.</text>
</comment>